<dbReference type="Gene3D" id="1.10.533.10">
    <property type="entry name" value="Death Domain, Fas"/>
    <property type="match status" value="2"/>
</dbReference>
<dbReference type="InterPro" id="IPR011029">
    <property type="entry name" value="DEATH-like_dom_sf"/>
</dbReference>
<dbReference type="FunCoup" id="W5JA56">
    <property type="interactions" value="41"/>
</dbReference>
<dbReference type="CDD" id="cd01670">
    <property type="entry name" value="Death"/>
    <property type="match status" value="1"/>
</dbReference>
<sequence length="260" mass="30655">MEHGKSRMDQLLQDRAVYQQLCKDYLNLKVLAQNACTSPERLAKCKELVRDPVYSPRKLGRIHQFGDFLRLLEQRNLLSMIKPEQLERFEEMLDSQDLFTDLKRYRQTLDAHRATIERHYLEDLRHRDRRTLLEKEVERVKLECGGGKEEGKRTTEPSKTDSSSKEVPTFAEKRDELYTLLQNEIGRDWRTLARALNLTSTDIDELESSYRLRERILAVVERAEQTQGADSLEVFLDNLRSALARCRRNDLVKKMNKMLQ</sequence>
<dbReference type="SUPFAM" id="SSF47986">
    <property type="entry name" value="DEATH domain"/>
    <property type="match status" value="1"/>
</dbReference>
<dbReference type="Pfam" id="PF00531">
    <property type="entry name" value="Death"/>
    <property type="match status" value="1"/>
</dbReference>
<dbReference type="eggNOG" id="ENOG502SE91">
    <property type="taxonomic scope" value="Eukaryota"/>
</dbReference>
<reference evidence="3 5" key="1">
    <citation type="journal article" date="2010" name="BMC Genomics">
        <title>Combination of measures distinguishes pre-miRNAs from other stem-loops in the genome of the newly sequenced Anopheles darlingi.</title>
        <authorList>
            <person name="Mendes N.D."/>
            <person name="Freitas A.T."/>
            <person name="Vasconcelos A.T."/>
            <person name="Sagot M.F."/>
        </authorList>
    </citation>
    <scope>NUCLEOTIDE SEQUENCE</scope>
</reference>
<feature type="region of interest" description="Disordered" evidence="1">
    <location>
        <begin position="144"/>
        <end position="168"/>
    </location>
</feature>
<dbReference type="EnsemblMetazoa" id="ADAC008782-RA">
    <property type="protein sequence ID" value="ADAC008782-PA"/>
    <property type="gene ID" value="ADAC008782"/>
</dbReference>
<dbReference type="PROSITE" id="PS50017">
    <property type="entry name" value="DEATH_DOMAIN"/>
    <property type="match status" value="1"/>
</dbReference>
<dbReference type="HOGENOM" id="CLU_093594_0_0_1"/>
<dbReference type="STRING" id="43151.W5JA56"/>
<proteinExistence type="predicted"/>
<keyword evidence="5" id="KW-1185">Reference proteome</keyword>
<name>W5JA56_ANODA</name>
<dbReference type="EMBL" id="ADMH02002070">
    <property type="protein sequence ID" value="ETN59649.1"/>
    <property type="molecule type" value="Genomic_DNA"/>
</dbReference>
<dbReference type="Proteomes" id="UP000000673">
    <property type="component" value="Unassembled WGS sequence"/>
</dbReference>
<dbReference type="VEuPathDB" id="VectorBase:ADAR2_005100"/>
<dbReference type="AlphaFoldDB" id="W5JA56"/>
<reference evidence="3" key="2">
    <citation type="submission" date="2010-05" db="EMBL/GenBank/DDBJ databases">
        <authorList>
            <person name="Almeida L.G."/>
            <person name="Nicolas M.F."/>
            <person name="Souza R.C."/>
            <person name="Vasconcelos A.T.R."/>
        </authorList>
    </citation>
    <scope>NUCLEOTIDE SEQUENCE</scope>
</reference>
<evidence type="ECO:0000256" key="1">
    <source>
        <dbReference type="SAM" id="MobiDB-lite"/>
    </source>
</evidence>
<dbReference type="OMA" id="LIEEDDC"/>
<evidence type="ECO:0000313" key="4">
    <source>
        <dbReference type="EnsemblMetazoa" id="ADAC008782-PA"/>
    </source>
</evidence>
<feature type="domain" description="Death" evidence="2">
    <location>
        <begin position="174"/>
        <end position="259"/>
    </location>
</feature>
<organism evidence="3">
    <name type="scientific">Anopheles darlingi</name>
    <name type="common">Mosquito</name>
    <dbReference type="NCBI Taxonomy" id="43151"/>
    <lineage>
        <taxon>Eukaryota</taxon>
        <taxon>Metazoa</taxon>
        <taxon>Ecdysozoa</taxon>
        <taxon>Arthropoda</taxon>
        <taxon>Hexapoda</taxon>
        <taxon>Insecta</taxon>
        <taxon>Pterygota</taxon>
        <taxon>Neoptera</taxon>
        <taxon>Endopterygota</taxon>
        <taxon>Diptera</taxon>
        <taxon>Nematocera</taxon>
        <taxon>Culicoidea</taxon>
        <taxon>Culicidae</taxon>
        <taxon>Anophelinae</taxon>
        <taxon>Anopheles</taxon>
    </lineage>
</organism>
<dbReference type="GO" id="GO:0007165">
    <property type="term" value="P:signal transduction"/>
    <property type="evidence" value="ECO:0007669"/>
    <property type="project" value="InterPro"/>
</dbReference>
<dbReference type="VEuPathDB" id="VectorBase:ADAC008782"/>
<accession>W5JA56</accession>
<reference evidence="4" key="4">
    <citation type="submission" date="2015-06" db="UniProtKB">
        <authorList>
            <consortium name="EnsemblMetazoa"/>
        </authorList>
    </citation>
    <scope>IDENTIFICATION</scope>
</reference>
<evidence type="ECO:0000313" key="5">
    <source>
        <dbReference type="Proteomes" id="UP000000673"/>
    </source>
</evidence>
<gene>
    <name evidence="3" type="ORF">AND_008782</name>
</gene>
<reference evidence="3" key="3">
    <citation type="journal article" date="2013" name="Nucleic Acids Res.">
        <title>The genome of Anopheles darlingi, the main neotropical malaria vector.</title>
        <authorList>
            <person name="Marinotti O."/>
            <person name="Cerqueira G.C."/>
            <person name="de Almeida L.G."/>
            <person name="Ferro M.I."/>
            <person name="Loreto E.L."/>
            <person name="Zaha A."/>
            <person name="Teixeira S.M."/>
            <person name="Wespiser A.R."/>
            <person name="Almeida E Silva A."/>
            <person name="Schlindwein A.D."/>
            <person name="Pacheco A.C."/>
            <person name="Silva A.L."/>
            <person name="Graveley B.R."/>
            <person name="Walenz B.P."/>
            <person name="Lima Bde A."/>
            <person name="Ribeiro C.A."/>
            <person name="Nunes-Silva C.G."/>
            <person name="de Carvalho C.R."/>
            <person name="Soares C.M."/>
            <person name="de Menezes C.B."/>
            <person name="Matiolli C."/>
            <person name="Caffrey D."/>
            <person name="Araujo D.A."/>
            <person name="de Oliveira D.M."/>
            <person name="Golenbock D."/>
            <person name="Grisard E.C."/>
            <person name="Fantinatti-Garboggini F."/>
            <person name="de Carvalho F.M."/>
            <person name="Barcellos F.G."/>
            <person name="Prosdocimi F."/>
            <person name="May G."/>
            <person name="Azevedo Junior G.M."/>
            <person name="Guimaraes G.M."/>
            <person name="Goldman G.H."/>
            <person name="Padilha I.Q."/>
            <person name="Batista Jda S."/>
            <person name="Ferro J.A."/>
            <person name="Ribeiro J.M."/>
            <person name="Fietto J.L."/>
            <person name="Dabbas K.M."/>
            <person name="Cerdeira L."/>
            <person name="Agnez-Lima L.F."/>
            <person name="Brocchi M."/>
            <person name="de Carvalho M.O."/>
            <person name="Teixeira Mde M."/>
            <person name="Diniz Maia Mde M."/>
            <person name="Goldman M.H."/>
            <person name="Cruz Schneider M.P."/>
            <person name="Felipe M.S."/>
            <person name="Hungria M."/>
            <person name="Nicolas M.F."/>
            <person name="Pereira M."/>
            <person name="Montes M.A."/>
            <person name="Cantao M.E."/>
            <person name="Vincentz M."/>
            <person name="Rafael M.S."/>
            <person name="Silverman N."/>
            <person name="Stoco P.H."/>
            <person name="Souza R.C."/>
            <person name="Vicentini R."/>
            <person name="Gazzinelli R.T."/>
            <person name="Neves Rde O."/>
            <person name="Silva R."/>
            <person name="Astolfi-Filho S."/>
            <person name="Maciel T.E."/>
            <person name="Urmenyi T.P."/>
            <person name="Tadei W.P."/>
            <person name="Camargo E.P."/>
            <person name="de Vasconcelos A.T."/>
        </authorList>
    </citation>
    <scope>NUCLEOTIDE SEQUENCE</scope>
</reference>
<dbReference type="SMART" id="SM00005">
    <property type="entry name" value="DEATH"/>
    <property type="match status" value="1"/>
</dbReference>
<evidence type="ECO:0000313" key="3">
    <source>
        <dbReference type="EMBL" id="ETN59649.1"/>
    </source>
</evidence>
<evidence type="ECO:0000259" key="2">
    <source>
        <dbReference type="PROSITE" id="PS50017"/>
    </source>
</evidence>
<feature type="compositionally biased region" description="Basic and acidic residues" evidence="1">
    <location>
        <begin position="144"/>
        <end position="164"/>
    </location>
</feature>
<protein>
    <submittedName>
        <fullName evidence="4">Death domain-containing protein</fullName>
    </submittedName>
</protein>
<dbReference type="InterPro" id="IPR000488">
    <property type="entry name" value="Death_dom"/>
</dbReference>